<name>A0A366WWQ4_9RHOB</name>
<keyword evidence="3 7" id="KW-0032">Aminotransferase</keyword>
<reference evidence="7 8" key="1">
    <citation type="submission" date="2018-07" db="EMBL/GenBank/DDBJ databases">
        <title>Modular assembly of carbohydrate-degrading microbial communities in the ocean.</title>
        <authorList>
            <person name="Enke T.N."/>
            <person name="Datta M.S."/>
            <person name="Schwartzman J.A."/>
            <person name="Cermak N."/>
            <person name="Schmitz D.A."/>
            <person name="Barrere J."/>
            <person name="Cordero O.X."/>
        </authorList>
    </citation>
    <scope>NUCLEOTIDE SEQUENCE [LARGE SCALE GENOMIC DNA]</scope>
    <source>
        <strain evidence="7 8">C3M10</strain>
    </source>
</reference>
<protein>
    <submittedName>
        <fullName evidence="7">Aminotransferase</fullName>
    </submittedName>
</protein>
<evidence type="ECO:0000256" key="3">
    <source>
        <dbReference type="ARBA" id="ARBA00022576"/>
    </source>
</evidence>
<dbReference type="PIRSF" id="PIRSF000521">
    <property type="entry name" value="Transaminase_4ab_Lys_Orn"/>
    <property type="match status" value="1"/>
</dbReference>
<dbReference type="InterPro" id="IPR049704">
    <property type="entry name" value="Aminotrans_3_PPA_site"/>
</dbReference>
<dbReference type="InterPro" id="IPR015421">
    <property type="entry name" value="PyrdxlP-dep_Trfase_major"/>
</dbReference>
<dbReference type="OrthoDB" id="9801834at2"/>
<proteinExistence type="inferred from homology"/>
<dbReference type="RefSeq" id="WP_113824133.1">
    <property type="nucleotide sequence ID" value="NZ_QOCE01000035.1"/>
</dbReference>
<evidence type="ECO:0000256" key="4">
    <source>
        <dbReference type="ARBA" id="ARBA00022679"/>
    </source>
</evidence>
<evidence type="ECO:0000256" key="5">
    <source>
        <dbReference type="ARBA" id="ARBA00022898"/>
    </source>
</evidence>
<sequence>MDNTNSKNWDNDHFMHPWEGMDDIGQNDRAFIEASDGVYVTNDAGQKMLDGPAGMWCVQVGYGRDEIANAMAEQARQLAYFSPFNNTNSVATEFAREIAKRTPGDLNHVFFTTGGSTAVDTALRFVHFRNNLLGKPTKKKIISRQKAYHGSTYLAAAVSGKERDRLWLDKPDELAHFLPNVNPILRTPDQSIEEFLDEKIADLENAILELGPENVAAFIAEPVLASGGVIVPPIGYHKRCIEVCHRHDVLYISDEVVTAFGRLGHWFASYDVFGIQPDIITCAKGLTSGYAPMGAAIFSDRVIADISGSDGKGATFSNGYTYSGHPVSAAAGLASMQIIEREGILEHVQTITPHFQERLQNLSNLPLVVDARGMGLMGCIECSYDPDHGSSLARDYELGANIDAKCQENGLVLRPIINMCVMSPPLVISPDQIDQMFDVLEDAIRSVD</sequence>
<dbReference type="GO" id="GO:0030170">
    <property type="term" value="F:pyridoxal phosphate binding"/>
    <property type="evidence" value="ECO:0007669"/>
    <property type="project" value="InterPro"/>
</dbReference>
<evidence type="ECO:0000313" key="8">
    <source>
        <dbReference type="Proteomes" id="UP000252706"/>
    </source>
</evidence>
<dbReference type="InterPro" id="IPR015424">
    <property type="entry name" value="PyrdxlP-dep_Trfase"/>
</dbReference>
<dbReference type="PROSITE" id="PS00600">
    <property type="entry name" value="AA_TRANSFER_CLASS_3"/>
    <property type="match status" value="1"/>
</dbReference>
<evidence type="ECO:0000256" key="2">
    <source>
        <dbReference type="ARBA" id="ARBA00008954"/>
    </source>
</evidence>
<dbReference type="GO" id="GO:0008483">
    <property type="term" value="F:transaminase activity"/>
    <property type="evidence" value="ECO:0007669"/>
    <property type="project" value="UniProtKB-KW"/>
</dbReference>
<dbReference type="FunFam" id="3.40.640.10:FF:000014">
    <property type="entry name" value="Adenosylmethionine-8-amino-7-oxononanoate aminotransferase, probable"/>
    <property type="match status" value="1"/>
</dbReference>
<keyword evidence="5 6" id="KW-0663">Pyridoxal phosphate</keyword>
<evidence type="ECO:0000256" key="6">
    <source>
        <dbReference type="RuleBase" id="RU003560"/>
    </source>
</evidence>
<dbReference type="Gene3D" id="3.40.640.10">
    <property type="entry name" value="Type I PLP-dependent aspartate aminotransferase-like (Major domain)"/>
    <property type="match status" value="1"/>
</dbReference>
<dbReference type="Proteomes" id="UP000252706">
    <property type="component" value="Unassembled WGS sequence"/>
</dbReference>
<evidence type="ECO:0000256" key="1">
    <source>
        <dbReference type="ARBA" id="ARBA00001933"/>
    </source>
</evidence>
<dbReference type="SUPFAM" id="SSF53383">
    <property type="entry name" value="PLP-dependent transferases"/>
    <property type="match status" value="1"/>
</dbReference>
<organism evidence="7 8">
    <name type="scientific">Phaeobacter gallaeciensis</name>
    <dbReference type="NCBI Taxonomy" id="60890"/>
    <lineage>
        <taxon>Bacteria</taxon>
        <taxon>Pseudomonadati</taxon>
        <taxon>Pseudomonadota</taxon>
        <taxon>Alphaproteobacteria</taxon>
        <taxon>Rhodobacterales</taxon>
        <taxon>Roseobacteraceae</taxon>
        <taxon>Phaeobacter</taxon>
    </lineage>
</organism>
<dbReference type="CDD" id="cd00610">
    <property type="entry name" value="OAT_like"/>
    <property type="match status" value="1"/>
</dbReference>
<dbReference type="EMBL" id="QOCE01000035">
    <property type="protein sequence ID" value="RBW53537.1"/>
    <property type="molecule type" value="Genomic_DNA"/>
</dbReference>
<dbReference type="InterPro" id="IPR015422">
    <property type="entry name" value="PyrdxlP-dep_Trfase_small"/>
</dbReference>
<evidence type="ECO:0000313" key="7">
    <source>
        <dbReference type="EMBL" id="RBW53537.1"/>
    </source>
</evidence>
<accession>A0A366WWQ4</accession>
<dbReference type="Gene3D" id="3.90.1150.10">
    <property type="entry name" value="Aspartate Aminotransferase, domain 1"/>
    <property type="match status" value="1"/>
</dbReference>
<gene>
    <name evidence="7" type="ORF">DS909_14220</name>
</gene>
<keyword evidence="4 7" id="KW-0808">Transferase</keyword>
<dbReference type="InterPro" id="IPR005814">
    <property type="entry name" value="Aminotrans_3"/>
</dbReference>
<dbReference type="PANTHER" id="PTHR43094">
    <property type="entry name" value="AMINOTRANSFERASE"/>
    <property type="match status" value="1"/>
</dbReference>
<comment type="similarity">
    <text evidence="2 6">Belongs to the class-III pyridoxal-phosphate-dependent aminotransferase family.</text>
</comment>
<comment type="cofactor">
    <cofactor evidence="1">
        <name>pyridoxal 5'-phosphate</name>
        <dbReference type="ChEBI" id="CHEBI:597326"/>
    </cofactor>
</comment>
<comment type="caution">
    <text evidence="7">The sequence shown here is derived from an EMBL/GenBank/DDBJ whole genome shotgun (WGS) entry which is preliminary data.</text>
</comment>
<dbReference type="AlphaFoldDB" id="A0A366WWQ4"/>
<dbReference type="Pfam" id="PF00202">
    <property type="entry name" value="Aminotran_3"/>
    <property type="match status" value="1"/>
</dbReference>
<dbReference type="PANTHER" id="PTHR43094:SF1">
    <property type="entry name" value="AMINOTRANSFERASE CLASS-III"/>
    <property type="match status" value="1"/>
</dbReference>
<dbReference type="NCBIfam" id="NF005447">
    <property type="entry name" value="PRK07036.1"/>
    <property type="match status" value="1"/>
</dbReference>